<name>A0A2K2FJW6_9CLOT</name>
<evidence type="ECO:0000256" key="5">
    <source>
        <dbReference type="ARBA" id="ARBA00022747"/>
    </source>
</evidence>
<dbReference type="GO" id="GO:0008170">
    <property type="term" value="F:N-methyltransferase activity"/>
    <property type="evidence" value="ECO:0007669"/>
    <property type="project" value="InterPro"/>
</dbReference>
<dbReference type="InterPro" id="IPR002052">
    <property type="entry name" value="DNA_methylase_N6_adenine_CS"/>
</dbReference>
<evidence type="ECO:0000313" key="8">
    <source>
        <dbReference type="EMBL" id="PNT99076.1"/>
    </source>
</evidence>
<dbReference type="InterPro" id="IPR041405">
    <property type="entry name" value="T3RM_EcoP15I_C"/>
</dbReference>
<evidence type="ECO:0000259" key="7">
    <source>
        <dbReference type="Pfam" id="PF18273"/>
    </source>
</evidence>
<protein>
    <submittedName>
        <fullName evidence="8">Restriction endonuclease subunit M</fullName>
    </submittedName>
</protein>
<proteinExistence type="inferred from homology"/>
<keyword evidence="8" id="KW-0378">Hydrolase</keyword>
<dbReference type="PRINTS" id="PR00506">
    <property type="entry name" value="D21N6MTFRASE"/>
</dbReference>
<evidence type="ECO:0000259" key="6">
    <source>
        <dbReference type="Pfam" id="PF01555"/>
    </source>
</evidence>
<feature type="domain" description="DNA methylase N-4/N-6" evidence="6">
    <location>
        <begin position="117"/>
        <end position="457"/>
    </location>
</feature>
<evidence type="ECO:0000313" key="9">
    <source>
        <dbReference type="Proteomes" id="UP000236151"/>
    </source>
</evidence>
<dbReference type="InterPro" id="IPR029063">
    <property type="entry name" value="SAM-dependent_MTases_sf"/>
</dbReference>
<evidence type="ECO:0000256" key="4">
    <source>
        <dbReference type="ARBA" id="ARBA00022691"/>
    </source>
</evidence>
<keyword evidence="9" id="KW-1185">Reference proteome</keyword>
<dbReference type="KEGG" id="cthd:CDO33_18305"/>
<keyword evidence="3" id="KW-0808">Transferase</keyword>
<dbReference type="PIRSF" id="PIRSF015855">
    <property type="entry name" value="TypeIII_Mtase_mKpnI"/>
    <property type="match status" value="1"/>
</dbReference>
<reference evidence="8 9" key="1">
    <citation type="submission" date="2017-06" db="EMBL/GenBank/DDBJ databases">
        <title>Investigating the central metabolism of Clostridium thermosuccinogenes.</title>
        <authorList>
            <person name="Koendjbiharie J.G."/>
            <person name="van Kranenburg R."/>
        </authorList>
    </citation>
    <scope>NUCLEOTIDE SEQUENCE [LARGE SCALE GENOMIC DNA]</scope>
    <source>
        <strain evidence="8 9">DSM 5806</strain>
    </source>
</reference>
<keyword evidence="8" id="KW-0255">Endonuclease</keyword>
<dbReference type="EMBL" id="NIOJ01000021">
    <property type="protein sequence ID" value="PNT99076.1"/>
    <property type="molecule type" value="Genomic_DNA"/>
</dbReference>
<evidence type="ECO:0000256" key="3">
    <source>
        <dbReference type="ARBA" id="ARBA00022679"/>
    </source>
</evidence>
<keyword evidence="2" id="KW-0489">Methyltransferase</keyword>
<evidence type="ECO:0000256" key="2">
    <source>
        <dbReference type="ARBA" id="ARBA00022603"/>
    </source>
</evidence>
<organism evidence="8 9">
    <name type="scientific">Clostridium thermosuccinogenes</name>
    <dbReference type="NCBI Taxonomy" id="84032"/>
    <lineage>
        <taxon>Bacteria</taxon>
        <taxon>Bacillati</taxon>
        <taxon>Bacillota</taxon>
        <taxon>Clostridia</taxon>
        <taxon>Eubacteriales</taxon>
        <taxon>Clostridiaceae</taxon>
        <taxon>Clostridium</taxon>
    </lineage>
</organism>
<dbReference type="OrthoDB" id="9800801at2"/>
<keyword evidence="8" id="KW-0540">Nuclease</keyword>
<dbReference type="Gene3D" id="3.40.50.150">
    <property type="entry name" value="Vaccinia Virus protein VP39"/>
    <property type="match status" value="1"/>
</dbReference>
<dbReference type="AlphaFoldDB" id="A0A2K2FJW6"/>
<keyword evidence="5" id="KW-0680">Restriction system</keyword>
<sequence>MIKDIMNANDSATPNSREMAVLKENFPSCFKADGSFDIERFKEFLSDKIAVTGEGYELKFLGKNYARLLASIDTTTVVVPDEEHNSKPENMNSENIYISGDNLDALKHLLKSYSRKVKMIYIDPPYNTGTDGFVYNDNFKFTVEELSEKLSISEEQAQRILDLTKRGSASHSAWLMFMYSRLLLARDLLTTDGVIFISIDDNEQSNLKLLCDEVFGEQNFVEQIIWRKKSGGGQQDDYFVTEHDYIVCIARDKVYFSLNEKTITKSSNSYNKVDPDTKKKFKQIKLAKWGSAAHKEDRPTMYFPIIDPDGNDNYPIAPDGRPGRWRYGKASIERLIAENKIIFEKINGEWVAYEKEYEPTEDDISILKERSIFYDLVENTSGAKELTELFGTKDVFDNPKPTDLLLHLSLLVFGEGERGIILDFFSGSASTAHAAIRLNVEYNRNIRFICIQIPDKLDSENSSQIKAFNFLIENDLPTTLDYIGMERIIRAAKAIKEEFPDTTSDLGFKHYTLVEPASDTLDKLEKFDPTENKLFADKDILSDFGKPTVLATWLVRDGYGLTADAEELNFAGYNGYYIGKHLYLIDPELSNKAIEAIVVKYETDGSFNPENVVLFGYSFTWTEMEALKINLKRLKDTEKNLRINFDIRY</sequence>
<dbReference type="InterPro" id="IPR002941">
    <property type="entry name" value="DNA_methylase_N4/N6"/>
</dbReference>
<dbReference type="RefSeq" id="WP_103081500.1">
    <property type="nucleotide sequence ID" value="NZ_CP021850.1"/>
</dbReference>
<dbReference type="Pfam" id="PF18273">
    <property type="entry name" value="T3RM_EcoP15I_C"/>
    <property type="match status" value="1"/>
</dbReference>
<evidence type="ECO:0000256" key="1">
    <source>
        <dbReference type="ARBA" id="ARBA00006594"/>
    </source>
</evidence>
<dbReference type="SUPFAM" id="SSF53335">
    <property type="entry name" value="S-adenosyl-L-methionine-dependent methyltransferases"/>
    <property type="match status" value="1"/>
</dbReference>
<keyword evidence="4" id="KW-0949">S-adenosyl-L-methionine</keyword>
<dbReference type="PROSITE" id="PS00092">
    <property type="entry name" value="N6_MTASE"/>
    <property type="match status" value="1"/>
</dbReference>
<comment type="caution">
    <text evidence="8">The sequence shown here is derived from an EMBL/GenBank/DDBJ whole genome shotgun (WGS) entry which is preliminary data.</text>
</comment>
<dbReference type="GO" id="GO:0032259">
    <property type="term" value="P:methylation"/>
    <property type="evidence" value="ECO:0007669"/>
    <property type="project" value="UniProtKB-KW"/>
</dbReference>
<feature type="domain" description="Type III R-M EcoP15I C-terminal" evidence="7">
    <location>
        <begin position="545"/>
        <end position="641"/>
    </location>
</feature>
<gene>
    <name evidence="8" type="ORF">CDQ84_09480</name>
</gene>
<dbReference type="Proteomes" id="UP000236151">
    <property type="component" value="Unassembled WGS sequence"/>
</dbReference>
<comment type="similarity">
    <text evidence="1">Belongs to the N(4)/N(6)-methyltransferase family.</text>
</comment>
<dbReference type="Pfam" id="PF01555">
    <property type="entry name" value="N6_N4_Mtase"/>
    <property type="match status" value="1"/>
</dbReference>
<dbReference type="GO" id="GO:0009307">
    <property type="term" value="P:DNA restriction-modification system"/>
    <property type="evidence" value="ECO:0007669"/>
    <property type="project" value="UniProtKB-KW"/>
</dbReference>
<dbReference type="GO" id="GO:0004519">
    <property type="term" value="F:endonuclease activity"/>
    <property type="evidence" value="ECO:0007669"/>
    <property type="project" value="UniProtKB-KW"/>
</dbReference>
<dbReference type="InterPro" id="IPR002295">
    <property type="entry name" value="N4/N6-MTase_EcoPI_Mod-like"/>
</dbReference>
<dbReference type="GO" id="GO:0003677">
    <property type="term" value="F:DNA binding"/>
    <property type="evidence" value="ECO:0007669"/>
    <property type="project" value="InterPro"/>
</dbReference>
<accession>A0A2K2FJW6</accession>